<gene>
    <name evidence="2" type="ORF">ACFPZJ_08215</name>
</gene>
<dbReference type="PROSITE" id="PS50943">
    <property type="entry name" value="HTH_CROC1"/>
    <property type="match status" value="1"/>
</dbReference>
<dbReference type="EMBL" id="JBHSNY010000003">
    <property type="protein sequence ID" value="MFC5633777.1"/>
    <property type="molecule type" value="Genomic_DNA"/>
</dbReference>
<dbReference type="Gene3D" id="1.10.260.40">
    <property type="entry name" value="lambda repressor-like DNA-binding domains"/>
    <property type="match status" value="1"/>
</dbReference>
<feature type="domain" description="HTH cro/C1-type" evidence="1">
    <location>
        <begin position="21"/>
        <end position="75"/>
    </location>
</feature>
<dbReference type="Pfam" id="PF01381">
    <property type="entry name" value="HTH_3"/>
    <property type="match status" value="1"/>
</dbReference>
<evidence type="ECO:0000259" key="1">
    <source>
        <dbReference type="PROSITE" id="PS50943"/>
    </source>
</evidence>
<dbReference type="RefSeq" id="WP_381019141.1">
    <property type="nucleotide sequence ID" value="NZ_JBHSNY010000003.1"/>
</dbReference>
<dbReference type="Proteomes" id="UP001596154">
    <property type="component" value="Unassembled WGS sequence"/>
</dbReference>
<evidence type="ECO:0000313" key="2">
    <source>
        <dbReference type="EMBL" id="MFC5633777.1"/>
    </source>
</evidence>
<protein>
    <submittedName>
        <fullName evidence="2">Helix-turn-helix domain-containing protein</fullName>
    </submittedName>
</protein>
<name>A0ABW0UJK9_9ACTN</name>
<sequence>MPLDPLPDWVLARRREVGIRIREARLAANLTQMELGARIGRDHRTIHRWEYGQRVPNLDDLVLLADTLDTSVGDLAG</sequence>
<reference evidence="3" key="1">
    <citation type="journal article" date="2019" name="Int. J. Syst. Evol. Microbiol.">
        <title>The Global Catalogue of Microorganisms (GCM) 10K type strain sequencing project: providing services to taxonomists for standard genome sequencing and annotation.</title>
        <authorList>
            <consortium name="The Broad Institute Genomics Platform"/>
            <consortium name="The Broad Institute Genome Sequencing Center for Infectious Disease"/>
            <person name="Wu L."/>
            <person name="Ma J."/>
        </authorList>
    </citation>
    <scope>NUCLEOTIDE SEQUENCE [LARGE SCALE GENOMIC DNA]</scope>
    <source>
        <strain evidence="3">CGMCC 4.7248</strain>
    </source>
</reference>
<comment type="caution">
    <text evidence="2">The sequence shown here is derived from an EMBL/GenBank/DDBJ whole genome shotgun (WGS) entry which is preliminary data.</text>
</comment>
<dbReference type="CDD" id="cd00093">
    <property type="entry name" value="HTH_XRE"/>
    <property type="match status" value="1"/>
</dbReference>
<accession>A0ABW0UJK9</accession>
<proteinExistence type="predicted"/>
<keyword evidence="3" id="KW-1185">Reference proteome</keyword>
<organism evidence="2 3">
    <name type="scientific">Streptomyces bullii</name>
    <dbReference type="NCBI Taxonomy" id="349910"/>
    <lineage>
        <taxon>Bacteria</taxon>
        <taxon>Bacillati</taxon>
        <taxon>Actinomycetota</taxon>
        <taxon>Actinomycetes</taxon>
        <taxon>Kitasatosporales</taxon>
        <taxon>Streptomycetaceae</taxon>
        <taxon>Streptomyces</taxon>
    </lineage>
</organism>
<dbReference type="SMART" id="SM00530">
    <property type="entry name" value="HTH_XRE"/>
    <property type="match status" value="1"/>
</dbReference>
<evidence type="ECO:0000313" key="3">
    <source>
        <dbReference type="Proteomes" id="UP001596154"/>
    </source>
</evidence>
<dbReference type="SUPFAM" id="SSF47413">
    <property type="entry name" value="lambda repressor-like DNA-binding domains"/>
    <property type="match status" value="1"/>
</dbReference>
<dbReference type="InterPro" id="IPR001387">
    <property type="entry name" value="Cro/C1-type_HTH"/>
</dbReference>
<dbReference type="InterPro" id="IPR010982">
    <property type="entry name" value="Lambda_DNA-bd_dom_sf"/>
</dbReference>